<dbReference type="InterPro" id="IPR017896">
    <property type="entry name" value="4Fe4S_Fe-S-bd"/>
</dbReference>
<evidence type="ECO:0000256" key="2">
    <source>
        <dbReference type="ARBA" id="ARBA00023004"/>
    </source>
</evidence>
<dbReference type="InterPro" id="IPR017900">
    <property type="entry name" value="4Fe4S_Fe_S_CS"/>
</dbReference>
<evidence type="ECO:0000256" key="1">
    <source>
        <dbReference type="ARBA" id="ARBA00022723"/>
    </source>
</evidence>
<protein>
    <submittedName>
        <fullName evidence="5">Ferredoxin</fullName>
    </submittedName>
</protein>
<dbReference type="EMBL" id="VZAH01000100">
    <property type="protein sequence ID" value="MQP14883.1"/>
    <property type="molecule type" value="Genomic_DNA"/>
</dbReference>
<dbReference type="PROSITE" id="PS51379">
    <property type="entry name" value="4FE4S_FER_2"/>
    <property type="match status" value="2"/>
</dbReference>
<dbReference type="InterPro" id="IPR029039">
    <property type="entry name" value="Flavoprotein-like_sf"/>
</dbReference>
<dbReference type="AlphaFoldDB" id="A0A6G1VQ72"/>
<name>A0A6G1VQ72_9BACT</name>
<dbReference type="NCBIfam" id="NF038196">
    <property type="entry name" value="ferrodoxin_EFR1"/>
    <property type="match status" value="1"/>
</dbReference>
<keyword evidence="3" id="KW-0411">Iron-sulfur</keyword>
<dbReference type="Gene3D" id="3.40.50.360">
    <property type="match status" value="1"/>
</dbReference>
<dbReference type="OrthoDB" id="9813995at2"/>
<dbReference type="PANTHER" id="PTHR43122:SF1">
    <property type="entry name" value="IRON-SULFUR-BINDING PROTEIN"/>
    <property type="match status" value="1"/>
</dbReference>
<keyword evidence="1" id="KW-0479">Metal-binding</keyword>
<dbReference type="InterPro" id="IPR047964">
    <property type="entry name" value="EFR1-like"/>
</dbReference>
<evidence type="ECO:0000256" key="3">
    <source>
        <dbReference type="ARBA" id="ARBA00023014"/>
    </source>
</evidence>
<reference evidence="5 6" key="1">
    <citation type="submission" date="2019-09" db="EMBL/GenBank/DDBJ databases">
        <title>Distinct polysaccharide growth profiles of human intestinal Prevotella copri isolates.</title>
        <authorList>
            <person name="Fehlner-Peach H."/>
            <person name="Magnabosco C."/>
            <person name="Raghavan V."/>
            <person name="Scher J.U."/>
            <person name="Tett A."/>
            <person name="Cox L.M."/>
            <person name="Gottsegen C."/>
            <person name="Watters A."/>
            <person name="Wiltshire- Gordon J.D."/>
            <person name="Segata N."/>
            <person name="Bonneau R."/>
            <person name="Littman D.R."/>
        </authorList>
    </citation>
    <scope>NUCLEOTIDE SEQUENCE [LARGE SCALE GENOMIC DNA]</scope>
    <source>
        <strain evidence="6">iAA917</strain>
    </source>
</reference>
<dbReference type="PROSITE" id="PS00198">
    <property type="entry name" value="4FE4S_FER_1"/>
    <property type="match status" value="2"/>
</dbReference>
<dbReference type="Gene3D" id="3.30.70.20">
    <property type="match status" value="1"/>
</dbReference>
<sequence length="287" mass="32336">MIFYFSGTGNTKWAASKLAAATREDLISIAPYMRADDSSHNLAEPFILKENERLGFVFPVHGWRVPKLVREFISKMKILRESSDATGGNKAKADDCLKNRPFAYCVCTAGDSIGLTIENLNEVISQNPSLQALGITEVSSSYSLIMPESYIGLPFMDVDPKEREIRKKENAAQELAVVCEEIFDRKEGISRLVKGPIPWFFTKVVGGFFENVLITDKRFHVEKDRCVKCGICANVCPVGDIKGGHGEYPVWLHHKDCLTCFTCYHHCPHHAIEFGNQTQKKGQYYFK</sequence>
<gene>
    <name evidence="5" type="ORF">F7D25_10790</name>
</gene>
<feature type="domain" description="4Fe-4S ferredoxin-type" evidence="4">
    <location>
        <begin position="248"/>
        <end position="277"/>
    </location>
</feature>
<keyword evidence="2" id="KW-0408">Iron</keyword>
<evidence type="ECO:0000313" key="5">
    <source>
        <dbReference type="EMBL" id="MQP14883.1"/>
    </source>
</evidence>
<dbReference type="Pfam" id="PF13187">
    <property type="entry name" value="Fer4_9"/>
    <property type="match status" value="1"/>
</dbReference>
<feature type="domain" description="4Fe-4S ferredoxin-type" evidence="4">
    <location>
        <begin position="217"/>
        <end position="246"/>
    </location>
</feature>
<dbReference type="SUPFAM" id="SSF54862">
    <property type="entry name" value="4Fe-4S ferredoxins"/>
    <property type="match status" value="1"/>
</dbReference>
<dbReference type="Proteomes" id="UP000477980">
    <property type="component" value="Unassembled WGS sequence"/>
</dbReference>
<evidence type="ECO:0000259" key="4">
    <source>
        <dbReference type="PROSITE" id="PS51379"/>
    </source>
</evidence>
<dbReference type="SUPFAM" id="SSF52218">
    <property type="entry name" value="Flavoproteins"/>
    <property type="match status" value="1"/>
</dbReference>
<accession>A0A6G1VQ72</accession>
<comment type="caution">
    <text evidence="5">The sequence shown here is derived from an EMBL/GenBank/DDBJ whole genome shotgun (WGS) entry which is preliminary data.</text>
</comment>
<organism evidence="5 6">
    <name type="scientific">Segatella copri</name>
    <dbReference type="NCBI Taxonomy" id="165179"/>
    <lineage>
        <taxon>Bacteria</taxon>
        <taxon>Pseudomonadati</taxon>
        <taxon>Bacteroidota</taxon>
        <taxon>Bacteroidia</taxon>
        <taxon>Bacteroidales</taxon>
        <taxon>Prevotellaceae</taxon>
        <taxon>Segatella</taxon>
    </lineage>
</organism>
<dbReference type="RefSeq" id="WP_153089892.1">
    <property type="nucleotide sequence ID" value="NZ_VZAH01000100.1"/>
</dbReference>
<dbReference type="GO" id="GO:0046872">
    <property type="term" value="F:metal ion binding"/>
    <property type="evidence" value="ECO:0007669"/>
    <property type="project" value="UniProtKB-KW"/>
</dbReference>
<evidence type="ECO:0000313" key="6">
    <source>
        <dbReference type="Proteomes" id="UP000477980"/>
    </source>
</evidence>
<proteinExistence type="predicted"/>
<dbReference type="GO" id="GO:0051536">
    <property type="term" value="F:iron-sulfur cluster binding"/>
    <property type="evidence" value="ECO:0007669"/>
    <property type="project" value="UniProtKB-KW"/>
</dbReference>
<dbReference type="PANTHER" id="PTHR43122">
    <property type="entry name" value="FERREDOXIN SUBUNIT OF PYRUVATE:FLAVODOXIN OXIDOREDUCTASE-RELATED"/>
    <property type="match status" value="1"/>
</dbReference>